<dbReference type="Gene3D" id="3.50.50.60">
    <property type="entry name" value="FAD/NAD(P)-binding domain"/>
    <property type="match status" value="1"/>
</dbReference>
<gene>
    <name evidence="17" type="primary">nadB</name>
    <name evidence="17" type="ORF">JF543_06535</name>
</gene>
<evidence type="ECO:0000256" key="8">
    <source>
        <dbReference type="ARBA" id="ARBA00022827"/>
    </source>
</evidence>
<evidence type="ECO:0000256" key="14">
    <source>
        <dbReference type="SAM" id="MobiDB-lite"/>
    </source>
</evidence>
<comment type="similarity">
    <text evidence="3 13">Belongs to the FAD-dependent oxidoreductase 2 family. NadB subfamily.</text>
</comment>
<protein>
    <recommendedName>
        <fullName evidence="5 12">L-aspartate oxidase</fullName>
        <ecNumber evidence="4 12">1.4.3.16</ecNumber>
    </recommendedName>
</protein>
<proteinExistence type="inferred from homology"/>
<feature type="domain" description="Fumarate reductase/succinate dehydrogenase flavoprotein-like C-terminal" evidence="16">
    <location>
        <begin position="436"/>
        <end position="504"/>
    </location>
</feature>
<comment type="cofactor">
    <cofactor evidence="1 13">
        <name>FAD</name>
        <dbReference type="ChEBI" id="CHEBI:57692"/>
    </cofactor>
</comment>
<keyword evidence="6 13" id="KW-0285">Flavoprotein</keyword>
<dbReference type="PRINTS" id="PR00368">
    <property type="entry name" value="FADPNR"/>
</dbReference>
<dbReference type="PANTHER" id="PTHR42716">
    <property type="entry name" value="L-ASPARTATE OXIDASE"/>
    <property type="match status" value="1"/>
</dbReference>
<dbReference type="RefSeq" id="WP_206823335.1">
    <property type="nucleotide sequence ID" value="NZ_JAEMWW010000001.1"/>
</dbReference>
<dbReference type="Pfam" id="PF00890">
    <property type="entry name" value="FAD_binding_2"/>
    <property type="match status" value="1"/>
</dbReference>
<dbReference type="EMBL" id="JAEMWU010000001">
    <property type="protein sequence ID" value="MBN8205615.1"/>
    <property type="molecule type" value="Genomic_DNA"/>
</dbReference>
<dbReference type="SUPFAM" id="SSF56425">
    <property type="entry name" value="Succinate dehydrogenase/fumarate reductase flavoprotein, catalytic domain"/>
    <property type="match status" value="1"/>
</dbReference>
<dbReference type="SUPFAM" id="SSF51905">
    <property type="entry name" value="FAD/NAD(P)-binding domain"/>
    <property type="match status" value="1"/>
</dbReference>
<keyword evidence="8 13" id="KW-0274">FAD</keyword>
<evidence type="ECO:0000313" key="18">
    <source>
        <dbReference type="Proteomes" id="UP000664385"/>
    </source>
</evidence>
<keyword evidence="7 13" id="KW-0662">Pyridine nucleotide biosynthesis</keyword>
<evidence type="ECO:0000259" key="15">
    <source>
        <dbReference type="Pfam" id="PF00890"/>
    </source>
</evidence>
<accession>A0A939DUS4</accession>
<dbReference type="InterPro" id="IPR036188">
    <property type="entry name" value="FAD/NAD-bd_sf"/>
</dbReference>
<comment type="pathway">
    <text evidence="2 13">Cofactor biosynthesis; NAD(+) biosynthesis; iminoaspartate from L-aspartate (oxidase route): step 1/1.</text>
</comment>
<dbReference type="AlphaFoldDB" id="A0A939DUS4"/>
<dbReference type="GO" id="GO:0008734">
    <property type="term" value="F:L-aspartate oxidase activity"/>
    <property type="evidence" value="ECO:0007669"/>
    <property type="project" value="UniProtKB-UniRule"/>
</dbReference>
<dbReference type="FunFam" id="3.90.700.10:FF:000002">
    <property type="entry name" value="L-aspartate oxidase"/>
    <property type="match status" value="1"/>
</dbReference>
<dbReference type="SUPFAM" id="SSF46977">
    <property type="entry name" value="Succinate dehydrogenase/fumarate reductase flavoprotein C-terminal domain"/>
    <property type="match status" value="1"/>
</dbReference>
<comment type="caution">
    <text evidence="17">The sequence shown here is derived from an EMBL/GenBank/DDBJ whole genome shotgun (WGS) entry which is preliminary data.</text>
</comment>
<dbReference type="Gene3D" id="1.20.58.100">
    <property type="entry name" value="Fumarate reductase/succinate dehydrogenase flavoprotein-like, C-terminal domain"/>
    <property type="match status" value="1"/>
</dbReference>
<evidence type="ECO:0000256" key="6">
    <source>
        <dbReference type="ARBA" id="ARBA00022630"/>
    </source>
</evidence>
<evidence type="ECO:0000313" key="17">
    <source>
        <dbReference type="EMBL" id="MBN8205615.1"/>
    </source>
</evidence>
<comment type="catalytic activity">
    <reaction evidence="11">
        <text>L-aspartate + O2 = iminosuccinate + H2O2</text>
        <dbReference type="Rhea" id="RHEA:25876"/>
        <dbReference type="ChEBI" id="CHEBI:15379"/>
        <dbReference type="ChEBI" id="CHEBI:16240"/>
        <dbReference type="ChEBI" id="CHEBI:29991"/>
        <dbReference type="ChEBI" id="CHEBI:77875"/>
        <dbReference type="EC" id="1.4.3.16"/>
    </reaction>
    <physiologicalReaction direction="left-to-right" evidence="11">
        <dbReference type="Rhea" id="RHEA:25877"/>
    </physiologicalReaction>
</comment>
<dbReference type="Pfam" id="PF02910">
    <property type="entry name" value="Succ_DH_flav_C"/>
    <property type="match status" value="1"/>
</dbReference>
<dbReference type="InterPro" id="IPR027477">
    <property type="entry name" value="Succ_DH/fumarate_Rdtase_cat_sf"/>
</dbReference>
<dbReference type="InterPro" id="IPR015939">
    <property type="entry name" value="Fum_Rdtase/Succ_DH_flav-like_C"/>
</dbReference>
<dbReference type="GO" id="GO:0005737">
    <property type="term" value="C:cytoplasm"/>
    <property type="evidence" value="ECO:0007669"/>
    <property type="project" value="UniProtKB-SubCell"/>
</dbReference>
<evidence type="ECO:0000256" key="10">
    <source>
        <dbReference type="ARBA" id="ARBA00029426"/>
    </source>
</evidence>
<evidence type="ECO:0000256" key="2">
    <source>
        <dbReference type="ARBA" id="ARBA00004950"/>
    </source>
</evidence>
<evidence type="ECO:0000256" key="13">
    <source>
        <dbReference type="RuleBase" id="RU362049"/>
    </source>
</evidence>
<feature type="region of interest" description="Disordered" evidence="14">
    <location>
        <begin position="499"/>
        <end position="518"/>
    </location>
</feature>
<sequence length="518" mass="52955">MSRDAVARRSVIVVGSGIAGLTAALRAQARGQRVDLIVKGGLEDGCTPLAQGGIAGCYGPSDSPALHALDTLQAGDGLGDPQAIAALVDGAQAALGRLLSAGVPFDRTVQGEIARGLEAAHSRPRIAHAGGDATGAAISRALVAQVRASGVSIHEQAFATDLLVVGGRVRGIRLLDGTTLEADAVVLATGGAGQLFAHTTNPSGSTGDGIAMALRAGAAVADLEFVQFHPTVLALGSPFLISEAVRGAGAVLVDADGHRFLIDQHPNAELAPRDVVARAVARQAAAQNAPVRLDATMLGATALARRFPTIDRELRARGLDWARDPVPVTPAAHYLMGGIATDLDGRATLPGLWAVGETARSGVHGANRLASNSLLEGAVFGARAADALADEAATPPLRSQFLPHPAPTSTLPSHFLPQPPARSGRNCDRNHTDFSRNALQQLMWDSVGLLRDADGMSDARARLSAWNVPAGSDATAQEDANLLTVARAVASAALARTQSRGAHHLSSSPHSSALIGAA</sequence>
<dbReference type="GO" id="GO:0033765">
    <property type="term" value="F:steroid dehydrogenase activity, acting on the CH-CH group of donors"/>
    <property type="evidence" value="ECO:0007669"/>
    <property type="project" value="UniProtKB-ARBA"/>
</dbReference>
<comment type="function">
    <text evidence="10">Catalyzes the oxidation of L-aspartate to iminoaspartate, the first step in the de novo biosynthesis of NAD(+).</text>
</comment>
<evidence type="ECO:0000256" key="7">
    <source>
        <dbReference type="ARBA" id="ARBA00022642"/>
    </source>
</evidence>
<feature type="domain" description="FAD-dependent oxidoreductase 2 FAD-binding" evidence="15">
    <location>
        <begin position="11"/>
        <end position="374"/>
    </location>
</feature>
<dbReference type="Gene3D" id="3.90.700.10">
    <property type="entry name" value="Succinate dehydrogenase/fumarate reductase flavoprotein, catalytic domain"/>
    <property type="match status" value="1"/>
</dbReference>
<dbReference type="EC" id="1.4.3.16" evidence="4 12"/>
<evidence type="ECO:0000256" key="1">
    <source>
        <dbReference type="ARBA" id="ARBA00001974"/>
    </source>
</evidence>
<dbReference type="GO" id="GO:0034628">
    <property type="term" value="P:'de novo' NAD+ biosynthetic process from L-aspartate"/>
    <property type="evidence" value="ECO:0007669"/>
    <property type="project" value="TreeGrafter"/>
</dbReference>
<evidence type="ECO:0000256" key="9">
    <source>
        <dbReference type="ARBA" id="ARBA00023002"/>
    </source>
</evidence>
<evidence type="ECO:0000256" key="3">
    <source>
        <dbReference type="ARBA" id="ARBA00008562"/>
    </source>
</evidence>
<dbReference type="NCBIfam" id="TIGR00551">
    <property type="entry name" value="nadB"/>
    <property type="match status" value="1"/>
</dbReference>
<reference evidence="17" key="1">
    <citation type="submission" date="2020-12" db="EMBL/GenBank/DDBJ databases">
        <title>PHA producing bacteria isolated from mangrove.</title>
        <authorList>
            <person name="Zheng W."/>
            <person name="Yu S."/>
            <person name="Huang Y."/>
        </authorList>
    </citation>
    <scope>NUCLEOTIDE SEQUENCE</scope>
    <source>
        <strain evidence="17">GN8-5</strain>
    </source>
</reference>
<keyword evidence="9 13" id="KW-0560">Oxidoreductase</keyword>
<dbReference type="InterPro" id="IPR037099">
    <property type="entry name" value="Fum_R/Succ_DH_flav-like_C_sf"/>
</dbReference>
<dbReference type="InterPro" id="IPR005288">
    <property type="entry name" value="NadB"/>
</dbReference>
<organism evidence="17 18">
    <name type="scientific">Microbacterium esteraromaticum</name>
    <dbReference type="NCBI Taxonomy" id="57043"/>
    <lineage>
        <taxon>Bacteria</taxon>
        <taxon>Bacillati</taxon>
        <taxon>Actinomycetota</taxon>
        <taxon>Actinomycetes</taxon>
        <taxon>Micrococcales</taxon>
        <taxon>Microbacteriaceae</taxon>
        <taxon>Microbacterium</taxon>
    </lineage>
</organism>
<evidence type="ECO:0000256" key="5">
    <source>
        <dbReference type="ARBA" id="ARBA00021901"/>
    </source>
</evidence>
<dbReference type="PANTHER" id="PTHR42716:SF2">
    <property type="entry name" value="L-ASPARTATE OXIDASE, CHLOROPLASTIC"/>
    <property type="match status" value="1"/>
</dbReference>
<evidence type="ECO:0000259" key="16">
    <source>
        <dbReference type="Pfam" id="PF02910"/>
    </source>
</evidence>
<dbReference type="Proteomes" id="UP000664385">
    <property type="component" value="Unassembled WGS sequence"/>
</dbReference>
<evidence type="ECO:0000256" key="12">
    <source>
        <dbReference type="NCBIfam" id="TIGR00551"/>
    </source>
</evidence>
<dbReference type="InterPro" id="IPR003953">
    <property type="entry name" value="FAD-dep_OxRdtase_2_FAD-bd"/>
</dbReference>
<comment type="subcellular location">
    <subcellularLocation>
        <location evidence="13">Cytoplasm</location>
    </subcellularLocation>
</comment>
<evidence type="ECO:0000256" key="11">
    <source>
        <dbReference type="ARBA" id="ARBA00048305"/>
    </source>
</evidence>
<name>A0A939DUS4_9MICO</name>
<evidence type="ECO:0000256" key="4">
    <source>
        <dbReference type="ARBA" id="ARBA00012173"/>
    </source>
</evidence>